<evidence type="ECO:0000313" key="3">
    <source>
        <dbReference type="EMBL" id="XBV25036.1"/>
    </source>
</evidence>
<dbReference type="InterPro" id="IPR011010">
    <property type="entry name" value="DNA_brk_join_enz"/>
</dbReference>
<dbReference type="PROSITE" id="PS51898">
    <property type="entry name" value="TYR_RECOMBINASE"/>
    <property type="match status" value="1"/>
</dbReference>
<dbReference type="InterPro" id="IPR013762">
    <property type="entry name" value="Integrase-like_cat_sf"/>
</dbReference>
<gene>
    <name evidence="3" type="ORF">ABN611_01200</name>
</gene>
<dbReference type="RefSeq" id="WP_350277850.1">
    <property type="nucleotide sequence ID" value="NZ_CP158165.1"/>
</dbReference>
<sequence length="121" mass="12822">MSLAVHYGATSVNPVRGIETIEAEAKNPPRALTGEEVTLLRRHLAGDGYAVRTDLPDLVTFMLGTGVRIGESLAVLWSQVDLEAGTAEITHTIARIKGEGLIRKRTPRAVPAAASAAGPPW</sequence>
<dbReference type="GO" id="GO:0006310">
    <property type="term" value="P:DNA recombination"/>
    <property type="evidence" value="ECO:0007669"/>
    <property type="project" value="UniProtKB-KW"/>
</dbReference>
<reference evidence="3" key="1">
    <citation type="submission" date="2024-06" db="EMBL/GenBank/DDBJ databases">
        <title>Kribbella sp. strain HUAS MG21 genome sequences.</title>
        <authorList>
            <person name="Mo P."/>
        </authorList>
    </citation>
    <scope>NUCLEOTIDE SEQUENCE</scope>
    <source>
        <strain evidence="3">HUAS MG21</strain>
    </source>
</reference>
<dbReference type="EMBL" id="CP158165">
    <property type="protein sequence ID" value="XBV25036.1"/>
    <property type="molecule type" value="Genomic_DNA"/>
</dbReference>
<dbReference type="GO" id="GO:0015074">
    <property type="term" value="P:DNA integration"/>
    <property type="evidence" value="ECO:0007669"/>
    <property type="project" value="InterPro"/>
</dbReference>
<protein>
    <recommendedName>
        <fullName evidence="2">Tyr recombinase domain-containing protein</fullName>
    </recommendedName>
</protein>
<proteinExistence type="predicted"/>
<evidence type="ECO:0000256" key="1">
    <source>
        <dbReference type="ARBA" id="ARBA00023172"/>
    </source>
</evidence>
<evidence type="ECO:0000259" key="2">
    <source>
        <dbReference type="PROSITE" id="PS51898"/>
    </source>
</evidence>
<dbReference type="SUPFAM" id="SSF56349">
    <property type="entry name" value="DNA breaking-rejoining enzymes"/>
    <property type="match status" value="1"/>
</dbReference>
<feature type="domain" description="Tyr recombinase" evidence="2">
    <location>
        <begin position="27"/>
        <end position="121"/>
    </location>
</feature>
<dbReference type="GO" id="GO:0003677">
    <property type="term" value="F:DNA binding"/>
    <property type="evidence" value="ECO:0007669"/>
    <property type="project" value="InterPro"/>
</dbReference>
<name>A0AAU7TEI6_9ACTN</name>
<dbReference type="InterPro" id="IPR002104">
    <property type="entry name" value="Integrase_catalytic"/>
</dbReference>
<accession>A0AAU7TEI6</accession>
<dbReference type="AlphaFoldDB" id="A0AAU7TEI6"/>
<organism evidence="3">
    <name type="scientific">Kribbella sp. HUAS MG21</name>
    <dbReference type="NCBI Taxonomy" id="3160966"/>
    <lineage>
        <taxon>Bacteria</taxon>
        <taxon>Bacillati</taxon>
        <taxon>Actinomycetota</taxon>
        <taxon>Actinomycetes</taxon>
        <taxon>Propionibacteriales</taxon>
        <taxon>Kribbellaceae</taxon>
        <taxon>Kribbella</taxon>
    </lineage>
</organism>
<keyword evidence="1" id="KW-0233">DNA recombination</keyword>
<dbReference type="Gene3D" id="1.10.443.10">
    <property type="entry name" value="Intergrase catalytic core"/>
    <property type="match status" value="1"/>
</dbReference>